<evidence type="ECO:0000313" key="10">
    <source>
        <dbReference type="EMBL" id="GCB94079.1"/>
    </source>
</evidence>
<comment type="subcellular location">
    <subcellularLocation>
        <location evidence="1">Cell membrane</location>
        <topology evidence="1">Multi-pass membrane protein</topology>
    </subcellularLocation>
</comment>
<evidence type="ECO:0000256" key="8">
    <source>
        <dbReference type="SAM" id="Phobius"/>
    </source>
</evidence>
<organism evidence="10 11">
    <name type="scientific">Streptomyces noursei</name>
    <name type="common">Streptomyces albulus</name>
    <dbReference type="NCBI Taxonomy" id="1971"/>
    <lineage>
        <taxon>Bacteria</taxon>
        <taxon>Bacillati</taxon>
        <taxon>Actinomycetota</taxon>
        <taxon>Actinomycetes</taxon>
        <taxon>Kitasatosporales</taxon>
        <taxon>Streptomycetaceae</taxon>
        <taxon>Streptomyces</taxon>
    </lineage>
</organism>
<keyword evidence="4 8" id="KW-0812">Transmembrane</keyword>
<dbReference type="Pfam" id="PF07690">
    <property type="entry name" value="MFS_1"/>
    <property type="match status" value="1"/>
</dbReference>
<evidence type="ECO:0000256" key="3">
    <source>
        <dbReference type="ARBA" id="ARBA00022475"/>
    </source>
</evidence>
<dbReference type="GO" id="GO:0046677">
    <property type="term" value="P:response to antibiotic"/>
    <property type="evidence" value="ECO:0007669"/>
    <property type="project" value="UniProtKB-KW"/>
</dbReference>
<dbReference type="SUPFAM" id="SSF103473">
    <property type="entry name" value="MFS general substrate transporter"/>
    <property type="match status" value="1"/>
</dbReference>
<feature type="transmembrane region" description="Helical" evidence="8">
    <location>
        <begin position="158"/>
        <end position="176"/>
    </location>
</feature>
<dbReference type="InterPro" id="IPR020846">
    <property type="entry name" value="MFS_dom"/>
</dbReference>
<name>A0A401R8V9_STRNR</name>
<dbReference type="PANTHER" id="PTHR42718:SF46">
    <property type="entry name" value="BLR6921 PROTEIN"/>
    <property type="match status" value="1"/>
</dbReference>
<keyword evidence="3" id="KW-1003">Cell membrane</keyword>
<dbReference type="PROSITE" id="PS50850">
    <property type="entry name" value="MFS"/>
    <property type="match status" value="1"/>
</dbReference>
<evidence type="ECO:0000256" key="1">
    <source>
        <dbReference type="ARBA" id="ARBA00004651"/>
    </source>
</evidence>
<gene>
    <name evidence="10" type="primary">emrB</name>
    <name evidence="10" type="ORF">SALB_06877</name>
</gene>
<dbReference type="PANTHER" id="PTHR42718">
    <property type="entry name" value="MAJOR FACILITATOR SUPERFAMILY MULTIDRUG TRANSPORTER MFSC"/>
    <property type="match status" value="1"/>
</dbReference>
<accession>A0A401R8V9</accession>
<evidence type="ECO:0000256" key="6">
    <source>
        <dbReference type="ARBA" id="ARBA00023136"/>
    </source>
</evidence>
<evidence type="ECO:0000259" key="9">
    <source>
        <dbReference type="PROSITE" id="PS50850"/>
    </source>
</evidence>
<dbReference type="Gene3D" id="1.20.1720.10">
    <property type="entry name" value="Multidrug resistance protein D"/>
    <property type="match status" value="1"/>
</dbReference>
<keyword evidence="2" id="KW-0813">Transport</keyword>
<feature type="transmembrane region" description="Helical" evidence="8">
    <location>
        <begin position="221"/>
        <end position="241"/>
    </location>
</feature>
<feature type="transmembrane region" description="Helical" evidence="8">
    <location>
        <begin position="125"/>
        <end position="146"/>
    </location>
</feature>
<dbReference type="EMBL" id="BHXC01000007">
    <property type="protein sequence ID" value="GCB94079.1"/>
    <property type="molecule type" value="Genomic_DNA"/>
</dbReference>
<dbReference type="Gene3D" id="1.20.1250.20">
    <property type="entry name" value="MFS general substrate transporter like domains"/>
    <property type="match status" value="1"/>
</dbReference>
<evidence type="ECO:0000256" key="7">
    <source>
        <dbReference type="ARBA" id="ARBA00023251"/>
    </source>
</evidence>
<evidence type="ECO:0000313" key="11">
    <source>
        <dbReference type="Proteomes" id="UP000288351"/>
    </source>
</evidence>
<dbReference type="InterPro" id="IPR036259">
    <property type="entry name" value="MFS_trans_sf"/>
</dbReference>
<dbReference type="Proteomes" id="UP000288351">
    <property type="component" value="Unassembled WGS sequence"/>
</dbReference>
<dbReference type="AlphaFoldDB" id="A0A401R8V9"/>
<evidence type="ECO:0000256" key="5">
    <source>
        <dbReference type="ARBA" id="ARBA00022989"/>
    </source>
</evidence>
<feature type="transmembrane region" description="Helical" evidence="8">
    <location>
        <begin position="188"/>
        <end position="209"/>
    </location>
</feature>
<sequence>MERFGSKRMWLIGLSLFVLDSLASGLSWNVERLIVFRVAQGFGGGMLDPIMPTVLATAAGPALAGRVIGPAGTRLRRPGLRAVAGHRKRPARPHRPHPGDAARVMLFSLLFLVPLYPQRVRGHEVLAAGMLLTPLGIGSFLAMPVAGRISDLMGARRLAPLGGLLVALSAFAYTQADARTDEVLLGLVAFVTGVGLGLIGAPTMGALYRTLPQDAVPQGTAALYIINQLGASLGTAVPALILQGQTNAGRTQVAAFQHASRWVLAAALAVLLTRFFLPGKKATVAAAEGSPTARNGTNYAEESSN</sequence>
<proteinExistence type="predicted"/>
<reference evidence="10 11" key="1">
    <citation type="journal article" date="2019" name="Microbiol. Resour. Announc.">
        <title>Draft Genome Sequence of the Most Traditional epsilon-Poly-l-Lysine Producer, Streptomyces albulus NBRC14147.</title>
        <authorList>
            <person name="Yamanaka K."/>
            <person name="Hamano Y."/>
        </authorList>
    </citation>
    <scope>NUCLEOTIDE SEQUENCE [LARGE SCALE GENOMIC DNA]</scope>
    <source>
        <strain evidence="10 11">NBRC 14147</strain>
    </source>
</reference>
<dbReference type="GO" id="GO:0022857">
    <property type="term" value="F:transmembrane transporter activity"/>
    <property type="evidence" value="ECO:0007669"/>
    <property type="project" value="InterPro"/>
</dbReference>
<evidence type="ECO:0000256" key="2">
    <source>
        <dbReference type="ARBA" id="ARBA00022448"/>
    </source>
</evidence>
<evidence type="ECO:0000256" key="4">
    <source>
        <dbReference type="ARBA" id="ARBA00022692"/>
    </source>
</evidence>
<dbReference type="GO" id="GO:0005886">
    <property type="term" value="C:plasma membrane"/>
    <property type="evidence" value="ECO:0007669"/>
    <property type="project" value="UniProtKB-SubCell"/>
</dbReference>
<feature type="domain" description="Major facilitator superfamily (MFS) profile" evidence="9">
    <location>
        <begin position="53"/>
        <end position="305"/>
    </location>
</feature>
<keyword evidence="6 8" id="KW-0472">Membrane</keyword>
<keyword evidence="7" id="KW-0046">Antibiotic resistance</keyword>
<protein>
    <submittedName>
        <fullName evidence="10">MFS transporter</fullName>
    </submittedName>
</protein>
<comment type="caution">
    <text evidence="10">The sequence shown here is derived from an EMBL/GenBank/DDBJ whole genome shotgun (WGS) entry which is preliminary data.</text>
</comment>
<dbReference type="InterPro" id="IPR011701">
    <property type="entry name" value="MFS"/>
</dbReference>
<keyword evidence="5 8" id="KW-1133">Transmembrane helix</keyword>